<dbReference type="PATRIC" id="fig|2209.56.peg.3125"/>
<comment type="caution">
    <text evidence="1">The sequence shown here is derived from an EMBL/GenBank/DDBJ whole genome shotgun (WGS) entry which is preliminary data.</text>
</comment>
<gene>
    <name evidence="1" type="ORF">DU47_13770</name>
    <name evidence="2" type="ORF">DU80_14470</name>
</gene>
<reference evidence="3 4" key="1">
    <citation type="journal article" date="2015" name="ISME J.">
        <title>Genomic and phenotypic differentiation among Methanosarcina mazei populations from Columbia River sediment.</title>
        <authorList>
            <person name="Youngblut N.D."/>
            <person name="Wirth J.S."/>
            <person name="Henriksen J.R."/>
            <person name="Smith M."/>
            <person name="Simon H."/>
            <person name="Metcalf W.W."/>
            <person name="Whitaker R.J."/>
        </authorList>
    </citation>
    <scope>NUCLEOTIDE SEQUENCE [LARGE SCALE GENOMIC DNA]</scope>
    <source>
        <strain evidence="2 3">1.H.M.2.1</strain>
        <strain evidence="1 4">2.F.A.2.4</strain>
    </source>
</reference>
<dbReference type="AlphaFoldDB" id="A0A0F8BQN0"/>
<evidence type="ECO:0000313" key="2">
    <source>
        <dbReference type="EMBL" id="KKH90510.1"/>
    </source>
</evidence>
<dbReference type="Proteomes" id="UP000034578">
    <property type="component" value="Unassembled WGS sequence"/>
</dbReference>
<protein>
    <submittedName>
        <fullName evidence="1">Uncharacterized protein</fullName>
    </submittedName>
</protein>
<evidence type="ECO:0000313" key="1">
    <source>
        <dbReference type="EMBL" id="KKG06292.1"/>
    </source>
</evidence>
<dbReference type="Proteomes" id="UP000034152">
    <property type="component" value="Unassembled WGS sequence"/>
</dbReference>
<name>A0A0F8BQN0_METMZ</name>
<evidence type="ECO:0000313" key="4">
    <source>
        <dbReference type="Proteomes" id="UP000034578"/>
    </source>
</evidence>
<sequence>MTTLRAILEEYHSFELVHSFQYISFFNPIGKYIIDFLALKDNILEFMEKLIKARSNPLNT</sequence>
<accession>A0A0F8BQN0</accession>
<proteinExistence type="predicted"/>
<dbReference type="EMBL" id="JJOS01000012">
    <property type="protein sequence ID" value="KKG06292.1"/>
    <property type="molecule type" value="Genomic_DNA"/>
</dbReference>
<organism evidence="1 4">
    <name type="scientific">Methanosarcina mazei</name>
    <name type="common">Methanosarcina frisia</name>
    <dbReference type="NCBI Taxonomy" id="2209"/>
    <lineage>
        <taxon>Archaea</taxon>
        <taxon>Methanobacteriati</taxon>
        <taxon>Methanobacteriota</taxon>
        <taxon>Stenosarchaea group</taxon>
        <taxon>Methanomicrobia</taxon>
        <taxon>Methanosarcinales</taxon>
        <taxon>Methanosarcinaceae</taxon>
        <taxon>Methanosarcina</taxon>
    </lineage>
</organism>
<dbReference type="EMBL" id="JJQU01000021">
    <property type="protein sequence ID" value="KKH90510.1"/>
    <property type="molecule type" value="Genomic_DNA"/>
</dbReference>
<keyword evidence="4" id="KW-1185">Reference proteome</keyword>
<evidence type="ECO:0000313" key="3">
    <source>
        <dbReference type="Proteomes" id="UP000034152"/>
    </source>
</evidence>